<dbReference type="EMBL" id="JABZGU010000003">
    <property type="protein sequence ID" value="MBF4802269.1"/>
    <property type="molecule type" value="Genomic_DNA"/>
</dbReference>
<keyword evidence="5 6" id="KW-0472">Membrane</keyword>
<organism evidence="7 9">
    <name type="scientific">Lancefieldella parvula</name>
    <dbReference type="NCBI Taxonomy" id="1382"/>
    <lineage>
        <taxon>Bacteria</taxon>
        <taxon>Bacillati</taxon>
        <taxon>Actinomycetota</taxon>
        <taxon>Coriobacteriia</taxon>
        <taxon>Coriobacteriales</taxon>
        <taxon>Atopobiaceae</taxon>
        <taxon>Lancefieldella</taxon>
    </lineage>
</organism>
<reference evidence="8" key="2">
    <citation type="submission" date="2022-05" db="EMBL/GenBank/DDBJ databases">
        <title>Using nanopore sequencing to obtain complete genomes from saliva samples.</title>
        <authorList>
            <person name="Baker J.L."/>
        </authorList>
    </citation>
    <scope>NUCLEOTIDE SEQUENCE</scope>
    <source>
        <strain evidence="8">JCVI-JB-Lp32</strain>
    </source>
</reference>
<evidence type="ECO:0000313" key="9">
    <source>
        <dbReference type="Proteomes" id="UP000787322"/>
    </source>
</evidence>
<evidence type="ECO:0000256" key="1">
    <source>
        <dbReference type="ARBA" id="ARBA00004141"/>
    </source>
</evidence>
<evidence type="ECO:0000256" key="2">
    <source>
        <dbReference type="ARBA" id="ARBA00022448"/>
    </source>
</evidence>
<dbReference type="PANTHER" id="PTHR11101">
    <property type="entry name" value="PHOSPHATE TRANSPORTER"/>
    <property type="match status" value="1"/>
</dbReference>
<dbReference type="AlphaFoldDB" id="A0A9D5X283"/>
<feature type="transmembrane region" description="Helical" evidence="6">
    <location>
        <begin position="235"/>
        <end position="253"/>
    </location>
</feature>
<feature type="transmembrane region" description="Helical" evidence="6">
    <location>
        <begin position="273"/>
        <end position="294"/>
    </location>
</feature>
<dbReference type="Proteomes" id="UP000831562">
    <property type="component" value="Chromosome"/>
</dbReference>
<sequence>MITLGHFFEMMVANPFLALVIVLVFGCIFVNGATDAANAIAEAVGTRSIKVNHAIIMSVVCNFVGLVAMCLISTAVADTILGMVDFGSNNHEALVALAAGCVGIVTWAVGAWALGIPTSESHALIAGLTGAALAIHGDFGAVNWGEWSKVLIGLLFSTTLGFAAGWIIVKAINKLCVNVDRQRADEMFGHLQVVGSAFVAAMHGAQDGQKFMSIAMLAIALSAGHGAAGADVFPLWLQVLCAALMSIGTAIGGRKIIKKVGMEMVKLERYQGFAASFSASASLLLSTLTGLPVSTTHTKMTAMMGAGAAKNIRSVNWGVAKEMVAAWVFTFPGCGLIGFLFAKLFLMIF</sequence>
<gene>
    <name evidence="7" type="ORF">HXK24_00330</name>
    <name evidence="8" type="ORF">M3I19_02395</name>
</gene>
<dbReference type="Proteomes" id="UP000787322">
    <property type="component" value="Unassembled WGS sequence"/>
</dbReference>
<keyword evidence="2" id="KW-0813">Transport</keyword>
<feature type="transmembrane region" description="Helical" evidence="6">
    <location>
        <begin position="324"/>
        <end position="346"/>
    </location>
</feature>
<evidence type="ECO:0000313" key="7">
    <source>
        <dbReference type="EMBL" id="MBF4802269.1"/>
    </source>
</evidence>
<evidence type="ECO:0000256" key="5">
    <source>
        <dbReference type="ARBA" id="ARBA00023136"/>
    </source>
</evidence>
<protein>
    <submittedName>
        <fullName evidence="7">Inorganic phosphate transporter</fullName>
    </submittedName>
</protein>
<proteinExistence type="predicted"/>
<feature type="transmembrane region" description="Helical" evidence="6">
    <location>
        <begin position="93"/>
        <end position="116"/>
    </location>
</feature>
<dbReference type="GO" id="GO:0005315">
    <property type="term" value="F:phosphate transmembrane transporter activity"/>
    <property type="evidence" value="ECO:0007669"/>
    <property type="project" value="InterPro"/>
</dbReference>
<keyword evidence="3 6" id="KW-0812">Transmembrane</keyword>
<dbReference type="RefSeq" id="WP_035428240.1">
    <property type="nucleotide sequence ID" value="NZ_CAUSFQ010000066.1"/>
</dbReference>
<feature type="transmembrane region" description="Helical" evidence="6">
    <location>
        <begin position="12"/>
        <end position="33"/>
    </location>
</feature>
<reference evidence="7" key="1">
    <citation type="submission" date="2020-04" db="EMBL/GenBank/DDBJ databases">
        <title>Deep metagenomics examines the oral microbiome during advanced dental caries in children, revealing novel taxa and co-occurrences with host molecules.</title>
        <authorList>
            <person name="Baker J.L."/>
            <person name="Morton J.T."/>
            <person name="Dinis M."/>
            <person name="Alvarez R."/>
            <person name="Tran N.C."/>
            <person name="Knight R."/>
            <person name="Edlund A."/>
        </authorList>
    </citation>
    <scope>NUCLEOTIDE SEQUENCE</scope>
    <source>
        <strain evidence="7">JCVI_3_bin.11</strain>
    </source>
</reference>
<evidence type="ECO:0000256" key="4">
    <source>
        <dbReference type="ARBA" id="ARBA00022989"/>
    </source>
</evidence>
<dbReference type="InterPro" id="IPR001204">
    <property type="entry name" value="Phos_transporter"/>
</dbReference>
<accession>A0A9D5X283</accession>
<dbReference type="PANTHER" id="PTHR11101:SF80">
    <property type="entry name" value="PHOSPHATE TRANSPORTER"/>
    <property type="match status" value="1"/>
</dbReference>
<comment type="subcellular location">
    <subcellularLocation>
        <location evidence="1">Membrane</location>
        <topology evidence="1">Multi-pass membrane protein</topology>
    </subcellularLocation>
</comment>
<feature type="transmembrane region" description="Helical" evidence="6">
    <location>
        <begin position="123"/>
        <end position="144"/>
    </location>
</feature>
<name>A0A9D5X283_9ACTN</name>
<feature type="transmembrane region" description="Helical" evidence="6">
    <location>
        <begin position="211"/>
        <end position="229"/>
    </location>
</feature>
<feature type="transmembrane region" description="Helical" evidence="6">
    <location>
        <begin position="54"/>
        <end position="81"/>
    </location>
</feature>
<evidence type="ECO:0000256" key="3">
    <source>
        <dbReference type="ARBA" id="ARBA00022692"/>
    </source>
</evidence>
<dbReference type="GO" id="GO:0016020">
    <property type="term" value="C:membrane"/>
    <property type="evidence" value="ECO:0007669"/>
    <property type="project" value="UniProtKB-SubCell"/>
</dbReference>
<dbReference type="Pfam" id="PF01384">
    <property type="entry name" value="PHO4"/>
    <property type="match status" value="1"/>
</dbReference>
<dbReference type="EMBL" id="CP097092">
    <property type="protein sequence ID" value="UQF78559.1"/>
    <property type="molecule type" value="Genomic_DNA"/>
</dbReference>
<evidence type="ECO:0000256" key="6">
    <source>
        <dbReference type="SAM" id="Phobius"/>
    </source>
</evidence>
<keyword evidence="4 6" id="KW-1133">Transmembrane helix</keyword>
<dbReference type="GO" id="GO:0035435">
    <property type="term" value="P:phosphate ion transmembrane transport"/>
    <property type="evidence" value="ECO:0007669"/>
    <property type="project" value="TreeGrafter"/>
</dbReference>
<evidence type="ECO:0000313" key="8">
    <source>
        <dbReference type="EMBL" id="UQF78559.1"/>
    </source>
</evidence>
<feature type="transmembrane region" description="Helical" evidence="6">
    <location>
        <begin position="150"/>
        <end position="169"/>
    </location>
</feature>